<dbReference type="NCBIfam" id="TIGR03920">
    <property type="entry name" value="T7SS_EccD"/>
    <property type="match status" value="1"/>
</dbReference>
<keyword evidence="4 7" id="KW-0812">Transmembrane</keyword>
<feature type="transmembrane region" description="Helical" evidence="7">
    <location>
        <begin position="383"/>
        <end position="404"/>
    </location>
</feature>
<keyword evidence="10" id="KW-1185">Reference proteome</keyword>
<dbReference type="Pfam" id="PF19053">
    <property type="entry name" value="EccD"/>
    <property type="match status" value="1"/>
</dbReference>
<feature type="transmembrane region" description="Helical" evidence="7">
    <location>
        <begin position="171"/>
        <end position="189"/>
    </location>
</feature>
<organism evidence="9 10">
    <name type="scientific">Arthrobacter citreus</name>
    <dbReference type="NCBI Taxonomy" id="1670"/>
    <lineage>
        <taxon>Bacteria</taxon>
        <taxon>Bacillati</taxon>
        <taxon>Actinomycetota</taxon>
        <taxon>Actinomycetes</taxon>
        <taxon>Micrococcales</taxon>
        <taxon>Micrococcaceae</taxon>
        <taxon>Arthrobacter</taxon>
    </lineage>
</organism>
<comment type="similarity">
    <text evidence="2">Belongs to the EccD/Snm4 family.</text>
</comment>
<evidence type="ECO:0000259" key="8">
    <source>
        <dbReference type="Pfam" id="PF19053"/>
    </source>
</evidence>
<evidence type="ECO:0000256" key="5">
    <source>
        <dbReference type="ARBA" id="ARBA00022989"/>
    </source>
</evidence>
<feature type="domain" description="EccD-like transmembrane" evidence="8">
    <location>
        <begin position="121"/>
        <end position="442"/>
    </location>
</feature>
<feature type="transmembrane region" description="Helical" evidence="7">
    <location>
        <begin position="304"/>
        <end position="323"/>
    </location>
</feature>
<keyword evidence="6 7" id="KW-0472">Membrane</keyword>
<feature type="transmembrane region" description="Helical" evidence="7">
    <location>
        <begin position="195"/>
        <end position="215"/>
    </location>
</feature>
<feature type="transmembrane region" description="Helical" evidence="7">
    <location>
        <begin position="142"/>
        <end position="159"/>
    </location>
</feature>
<evidence type="ECO:0000256" key="6">
    <source>
        <dbReference type="ARBA" id="ARBA00023136"/>
    </source>
</evidence>
<evidence type="ECO:0000256" key="4">
    <source>
        <dbReference type="ARBA" id="ARBA00022692"/>
    </source>
</evidence>
<reference evidence="9 10" key="1">
    <citation type="submission" date="2024-04" db="EMBL/GenBank/DDBJ databases">
        <title>Arthrobacter sp. from Plains bison fecal sample.</title>
        <authorList>
            <person name="Ruzzini A."/>
        </authorList>
    </citation>
    <scope>NUCLEOTIDE SEQUENCE [LARGE SCALE GENOMIC DNA]</scope>
    <source>
        <strain evidence="9 10">EINP1</strain>
    </source>
</reference>
<protein>
    <submittedName>
        <fullName evidence="9">Type VII secretion integral membrane protein EccD</fullName>
    </submittedName>
</protein>
<dbReference type="EMBL" id="CP151657">
    <property type="protein sequence ID" value="WZP14576.1"/>
    <property type="molecule type" value="Genomic_DNA"/>
</dbReference>
<feature type="transmembrane region" description="Helical" evidence="7">
    <location>
        <begin position="424"/>
        <end position="443"/>
    </location>
</feature>
<dbReference type="Pfam" id="PF08817">
    <property type="entry name" value="YukD"/>
    <property type="match status" value="1"/>
</dbReference>
<comment type="subcellular location">
    <subcellularLocation>
        <location evidence="1">Cell membrane</location>
        <topology evidence="1">Multi-pass membrane protein</topology>
    </subcellularLocation>
</comment>
<evidence type="ECO:0000256" key="3">
    <source>
        <dbReference type="ARBA" id="ARBA00022475"/>
    </source>
</evidence>
<dbReference type="InterPro" id="IPR044049">
    <property type="entry name" value="EccD_transm"/>
</dbReference>
<proteinExistence type="inferred from homology"/>
<evidence type="ECO:0000313" key="10">
    <source>
        <dbReference type="Proteomes" id="UP001448858"/>
    </source>
</evidence>
<dbReference type="InterPro" id="IPR024962">
    <property type="entry name" value="YukD-like"/>
</dbReference>
<feature type="transmembrane region" description="Helical" evidence="7">
    <location>
        <begin position="117"/>
        <end position="136"/>
    </location>
</feature>
<keyword evidence="5 7" id="KW-1133">Transmembrane helix</keyword>
<evidence type="ECO:0000256" key="1">
    <source>
        <dbReference type="ARBA" id="ARBA00004651"/>
    </source>
</evidence>
<feature type="transmembrane region" description="Helical" evidence="7">
    <location>
        <begin position="222"/>
        <end position="242"/>
    </location>
</feature>
<dbReference type="RefSeq" id="WP_342022228.1">
    <property type="nucleotide sequence ID" value="NZ_CP151657.1"/>
</dbReference>
<dbReference type="Gene3D" id="3.10.20.90">
    <property type="entry name" value="Phosphatidylinositol 3-kinase Catalytic Subunit, Chain A, domain 1"/>
    <property type="match status" value="1"/>
</dbReference>
<evidence type="ECO:0000256" key="7">
    <source>
        <dbReference type="SAM" id="Phobius"/>
    </source>
</evidence>
<evidence type="ECO:0000313" key="9">
    <source>
        <dbReference type="EMBL" id="WZP14576.1"/>
    </source>
</evidence>
<evidence type="ECO:0000256" key="2">
    <source>
        <dbReference type="ARBA" id="ARBA00006162"/>
    </source>
</evidence>
<feature type="transmembrane region" description="Helical" evidence="7">
    <location>
        <begin position="329"/>
        <end position="346"/>
    </location>
</feature>
<keyword evidence="3" id="KW-1003">Cell membrane</keyword>
<gene>
    <name evidence="9" type="primary">eccD</name>
    <name evidence="9" type="ORF">AAE021_10215</name>
</gene>
<sequence length="445" mass="45264">MAHPFTRVTLIGTRTHVDLLLPSNQPVGLLLPQVLNILDDPPAQAVAAKVLVAADGTELNAEASLNQAGVLDGTSLLLCNASEAPPAAVVYDVNDLVVSGAGSVTGRWNRRCRDITAGTYVALSIWAGAEILLAFLAPDAAWWMLFVLSLLGLAAGTAVNHGPRRSAIGSAFLGAGWLTGLGGAIHLYGGVPERFPPAAVALAGLTVLTLAALGAGAAQPRAWFSGAATLALAAGLWTAAGAFSGDSVRAAALAAPASVLLLGLLPKMALASSGLATLDDQRAKGGSIARSNAVDALAAAHRSLTLGTVVAALSLAPGLWLLGTDTNRQHWTLPLLLALTLAVFLRTRSFPLVAQRSALYLAAAVGLSAAVLAALRFLPHQPWAVGLAVLGTAAGAAMALTLVFPDHTLARLRLLAKRLESVAILASVPLAVGLFGVFAQLLGSF</sequence>
<dbReference type="Proteomes" id="UP001448858">
    <property type="component" value="Chromosome"/>
</dbReference>
<dbReference type="InterPro" id="IPR006707">
    <property type="entry name" value="T7SS_EccD"/>
</dbReference>
<name>A0ABZ2ZR12_9MICC</name>
<accession>A0ABZ2ZR12</accession>
<feature type="transmembrane region" description="Helical" evidence="7">
    <location>
        <begin position="358"/>
        <end position="377"/>
    </location>
</feature>